<dbReference type="InterPro" id="IPR036388">
    <property type="entry name" value="WH-like_DNA-bd_sf"/>
</dbReference>
<dbReference type="EMBL" id="QKUF01000026">
    <property type="protein sequence ID" value="PZW23399.1"/>
    <property type="molecule type" value="Genomic_DNA"/>
</dbReference>
<proteinExistence type="inferred from homology"/>
<dbReference type="Gene3D" id="1.10.10.10">
    <property type="entry name" value="Winged helix-like DNA-binding domain superfamily/Winged helix DNA-binding domain"/>
    <property type="match status" value="3"/>
</dbReference>
<dbReference type="Pfam" id="PF02631">
    <property type="entry name" value="RecX_HTH2"/>
    <property type="match status" value="1"/>
</dbReference>
<comment type="function">
    <text evidence="5">Modulates RecA activity.</text>
</comment>
<evidence type="ECO:0000256" key="3">
    <source>
        <dbReference type="ARBA" id="ARBA00018111"/>
    </source>
</evidence>
<evidence type="ECO:0000313" key="9">
    <source>
        <dbReference type="EMBL" id="PZW23399.1"/>
    </source>
</evidence>
<dbReference type="PANTHER" id="PTHR33602:SF1">
    <property type="entry name" value="REGULATORY PROTEIN RECX FAMILY PROTEIN"/>
    <property type="match status" value="1"/>
</dbReference>
<dbReference type="RefSeq" id="WP_170142889.1">
    <property type="nucleotide sequence ID" value="NZ_BIFX01000001.1"/>
</dbReference>
<dbReference type="InterPro" id="IPR053926">
    <property type="entry name" value="RecX_HTH_1st"/>
</dbReference>
<dbReference type="Pfam" id="PF21981">
    <property type="entry name" value="RecX_HTH3"/>
    <property type="match status" value="1"/>
</dbReference>
<evidence type="ECO:0000259" key="6">
    <source>
        <dbReference type="Pfam" id="PF02631"/>
    </source>
</evidence>
<dbReference type="AlphaFoldDB" id="A0A326U975"/>
<comment type="similarity">
    <text evidence="2 5">Belongs to the RecX family.</text>
</comment>
<feature type="domain" description="RecX third three-helical" evidence="7">
    <location>
        <begin position="153"/>
        <end position="198"/>
    </location>
</feature>
<sequence length="218" mass="25653">MRITALQAQVHNPERVNIFVDHTFLLGVHALLVLQMGLKVGQELTEAQIERLRQEEALQQMLDRAMNYLSLRPRSTREVKNYLRRKNAPPEMIEGIVQRLHDLNLLNDQQFASFWVENREHFSPRGSYALKNELQQKGVQREIIDTLVDGEQDEERALRAAEKKALSLLRQPGIDYPAFQRRLGSFLQRRGFNYEITMRTVKHFWEAEKQESIDEPFE</sequence>
<keyword evidence="10" id="KW-1185">Reference proteome</keyword>
<comment type="caution">
    <text evidence="9">The sequence shown here is derived from an EMBL/GenBank/DDBJ whole genome shotgun (WGS) entry which is preliminary data.</text>
</comment>
<evidence type="ECO:0000256" key="2">
    <source>
        <dbReference type="ARBA" id="ARBA00009695"/>
    </source>
</evidence>
<dbReference type="Proteomes" id="UP000248806">
    <property type="component" value="Unassembled WGS sequence"/>
</dbReference>
<protein>
    <recommendedName>
        <fullName evidence="3 5">Regulatory protein RecX</fullName>
    </recommendedName>
</protein>
<keyword evidence="4 5" id="KW-0963">Cytoplasm</keyword>
<organism evidence="9 10">
    <name type="scientific">Thermosporothrix hazakensis</name>
    <dbReference type="NCBI Taxonomy" id="644383"/>
    <lineage>
        <taxon>Bacteria</taxon>
        <taxon>Bacillati</taxon>
        <taxon>Chloroflexota</taxon>
        <taxon>Ktedonobacteria</taxon>
        <taxon>Ktedonobacterales</taxon>
        <taxon>Thermosporotrichaceae</taxon>
        <taxon>Thermosporothrix</taxon>
    </lineage>
</organism>
<gene>
    <name evidence="5" type="primary">recX</name>
    <name evidence="9" type="ORF">EI42_05021</name>
</gene>
<evidence type="ECO:0000256" key="1">
    <source>
        <dbReference type="ARBA" id="ARBA00004496"/>
    </source>
</evidence>
<evidence type="ECO:0000313" key="10">
    <source>
        <dbReference type="Proteomes" id="UP000248806"/>
    </source>
</evidence>
<evidence type="ECO:0000259" key="8">
    <source>
        <dbReference type="Pfam" id="PF21982"/>
    </source>
</evidence>
<feature type="domain" description="RecX first three-helical" evidence="8">
    <location>
        <begin position="63"/>
        <end position="100"/>
    </location>
</feature>
<evidence type="ECO:0000256" key="5">
    <source>
        <dbReference type="HAMAP-Rule" id="MF_01114"/>
    </source>
</evidence>
<dbReference type="HAMAP" id="MF_01114">
    <property type="entry name" value="RecX"/>
    <property type="match status" value="1"/>
</dbReference>
<reference evidence="9 10" key="1">
    <citation type="submission" date="2018-06" db="EMBL/GenBank/DDBJ databases">
        <title>Genomic Encyclopedia of Archaeal and Bacterial Type Strains, Phase II (KMG-II): from individual species to whole genera.</title>
        <authorList>
            <person name="Goeker M."/>
        </authorList>
    </citation>
    <scope>NUCLEOTIDE SEQUENCE [LARGE SCALE GENOMIC DNA]</scope>
    <source>
        <strain evidence="9 10">ATCC BAA-1881</strain>
    </source>
</reference>
<feature type="domain" description="RecX second three-helical" evidence="6">
    <location>
        <begin position="107"/>
        <end position="145"/>
    </location>
</feature>
<dbReference type="Pfam" id="PF21982">
    <property type="entry name" value="RecX_HTH1"/>
    <property type="match status" value="1"/>
</dbReference>
<evidence type="ECO:0000259" key="7">
    <source>
        <dbReference type="Pfam" id="PF21981"/>
    </source>
</evidence>
<name>A0A326U975_THEHA</name>
<dbReference type="InterPro" id="IPR053925">
    <property type="entry name" value="RecX_HTH_3rd"/>
</dbReference>
<accession>A0A326U975</accession>
<comment type="subcellular location">
    <subcellularLocation>
        <location evidence="1 5">Cytoplasm</location>
    </subcellularLocation>
</comment>
<dbReference type="GO" id="GO:0005737">
    <property type="term" value="C:cytoplasm"/>
    <property type="evidence" value="ECO:0007669"/>
    <property type="project" value="UniProtKB-SubCell"/>
</dbReference>
<dbReference type="GO" id="GO:0006282">
    <property type="term" value="P:regulation of DNA repair"/>
    <property type="evidence" value="ECO:0007669"/>
    <property type="project" value="UniProtKB-UniRule"/>
</dbReference>
<dbReference type="InterPro" id="IPR003783">
    <property type="entry name" value="Regulatory_RecX"/>
</dbReference>
<dbReference type="InterPro" id="IPR053924">
    <property type="entry name" value="RecX_HTH_2nd"/>
</dbReference>
<dbReference type="PANTHER" id="PTHR33602">
    <property type="entry name" value="REGULATORY PROTEIN RECX FAMILY PROTEIN"/>
    <property type="match status" value="1"/>
</dbReference>
<evidence type="ECO:0000256" key="4">
    <source>
        <dbReference type="ARBA" id="ARBA00022490"/>
    </source>
</evidence>